<dbReference type="Pfam" id="PF07676">
    <property type="entry name" value="PD40"/>
    <property type="match status" value="1"/>
</dbReference>
<keyword evidence="3" id="KW-0645">Protease</keyword>
<evidence type="ECO:0000259" key="5">
    <source>
        <dbReference type="Pfam" id="PF00326"/>
    </source>
</evidence>
<protein>
    <recommendedName>
        <fullName evidence="4">Dipeptidyl-peptidase V</fullName>
    </recommendedName>
</protein>
<sequence length="682" mass="73857">MAQENKISGPIFDKDLAESLIDLEVPRSIKFSPDGQKVVYAAGRAGNVKKGKHYVSALWLASTGMPGSARQLTSGSFGDSSPTWHPDGNRILFLSDRTEAGNKYGVWALRLDGGDATAITPVDVEQSVQKWTLSPDGKTVAYLSADEKTEEEQKKSKEHEAEPDVWGEKWEYARLRLVDVDTKETRTLVCEDRHIKDLSWSRDGKNIALRSDDNTELEEADITGGTISTVNVESGLVKDLCTVKAQFLNLVWAADGRIYFLGVAPVGSLFGGFAVFSVESAHACPSFTRVAYGEEDDAVQVSFVDGKVIAKRDAQLGSIISEVGVDDLFNFPDTEIGDWDVFFNPKTGSASLATTLSTMNEPSEVFVVEKGKDKRRLSDHGKAFKDRTFGTCTVLTCQSADGEVEIQGIYFAPSTKTDANGRAKEPLPTLVSIHGGPSSSDSTGWDVGGRYWSAYALSQGYGVLMPQYRGSSGRGEIFGAYSGRGVGKYDYDDVITLTDYAVKEGFADPTRLLVGGWSQGGYLTYLCSVRNGLHGRGWKFQAGIAGAGITDWDSLCSTSVAGASFQAQMTGGGRAPWRTPSADTTGRQGSALWEMGRAVEEARRRGEMVIPPVLILHGAEDVQCSTSQAVGYHRGARAHGLPCEFVRYPGQGHGITARHLKLDVLERVGKWCWRHIGAGMTG</sequence>
<dbReference type="PANTHER" id="PTHR42776">
    <property type="entry name" value="SERINE PEPTIDASE S9 FAMILY MEMBER"/>
    <property type="match status" value="1"/>
</dbReference>
<dbReference type="InterPro" id="IPR011659">
    <property type="entry name" value="WD40"/>
</dbReference>
<organism evidence="6 7">
    <name type="scientific">Cordyceps militaris</name>
    <name type="common">Caterpillar fungus</name>
    <name type="synonym">Clavaria militaris</name>
    <dbReference type="NCBI Taxonomy" id="73501"/>
    <lineage>
        <taxon>Eukaryota</taxon>
        <taxon>Fungi</taxon>
        <taxon>Dikarya</taxon>
        <taxon>Ascomycota</taxon>
        <taxon>Pezizomycotina</taxon>
        <taxon>Sordariomycetes</taxon>
        <taxon>Hypocreomycetidae</taxon>
        <taxon>Hypocreales</taxon>
        <taxon>Cordycipitaceae</taxon>
        <taxon>Cordyceps</taxon>
    </lineage>
</organism>
<dbReference type="VEuPathDB" id="FungiDB:A9K55_003763"/>
<dbReference type="SUPFAM" id="SSF53474">
    <property type="entry name" value="alpha/beta-Hydrolases"/>
    <property type="match status" value="1"/>
</dbReference>
<evidence type="ECO:0000256" key="3">
    <source>
        <dbReference type="ARBA" id="ARBA00022825"/>
    </source>
</evidence>
<feature type="domain" description="Peptidase S9 prolyl oligopeptidase catalytic" evidence="5">
    <location>
        <begin position="452"/>
        <end position="677"/>
    </location>
</feature>
<keyword evidence="2" id="KW-0378">Hydrolase</keyword>
<evidence type="ECO:0000313" key="6">
    <source>
        <dbReference type="EMBL" id="ATY58653.1"/>
    </source>
</evidence>
<reference evidence="6 7" key="1">
    <citation type="journal article" date="2017" name="BMC Genomics">
        <title>Chromosome level assembly and secondary metabolite potential of the parasitic fungus Cordyceps militaris.</title>
        <authorList>
            <person name="Kramer G.J."/>
            <person name="Nodwell J.R."/>
        </authorList>
    </citation>
    <scope>NUCLEOTIDE SEQUENCE [LARGE SCALE GENOMIC DNA]</scope>
    <source>
        <strain evidence="6 7">ATCC 34164</strain>
    </source>
</reference>
<dbReference type="AlphaFoldDB" id="A0A2H4S6B6"/>
<dbReference type="PANTHER" id="PTHR42776:SF27">
    <property type="entry name" value="DIPEPTIDYL PEPTIDASE FAMILY MEMBER 6"/>
    <property type="match status" value="1"/>
</dbReference>
<dbReference type="InterPro" id="IPR029058">
    <property type="entry name" value="AB_hydrolase_fold"/>
</dbReference>
<evidence type="ECO:0000313" key="7">
    <source>
        <dbReference type="Proteomes" id="UP000323067"/>
    </source>
</evidence>
<dbReference type="InterPro" id="IPR011042">
    <property type="entry name" value="6-blade_b-propeller_TolB-like"/>
</dbReference>
<evidence type="ECO:0000256" key="4">
    <source>
        <dbReference type="ARBA" id="ARBA00032829"/>
    </source>
</evidence>
<dbReference type="InterPro" id="IPR001375">
    <property type="entry name" value="Peptidase_S9_cat"/>
</dbReference>
<name>A0A2H4S6B6_CORMI</name>
<dbReference type="Proteomes" id="UP000323067">
    <property type="component" value="Chromosome iv"/>
</dbReference>
<dbReference type="EMBL" id="CP023322">
    <property type="protein sequence ID" value="ATY58653.1"/>
    <property type="molecule type" value="Genomic_DNA"/>
</dbReference>
<dbReference type="SUPFAM" id="SSF69304">
    <property type="entry name" value="Tricorn protease N-terminal domain"/>
    <property type="match status" value="1"/>
</dbReference>
<accession>A0A2H4S6B6</accession>
<dbReference type="GO" id="GO:0006508">
    <property type="term" value="P:proteolysis"/>
    <property type="evidence" value="ECO:0007669"/>
    <property type="project" value="InterPro"/>
</dbReference>
<evidence type="ECO:0000256" key="1">
    <source>
        <dbReference type="ARBA" id="ARBA00010040"/>
    </source>
</evidence>
<proteinExistence type="inferred from homology"/>
<dbReference type="Gene3D" id="2.120.10.30">
    <property type="entry name" value="TolB, C-terminal domain"/>
    <property type="match status" value="2"/>
</dbReference>
<dbReference type="GO" id="GO:0004252">
    <property type="term" value="F:serine-type endopeptidase activity"/>
    <property type="evidence" value="ECO:0007669"/>
    <property type="project" value="TreeGrafter"/>
</dbReference>
<dbReference type="Gene3D" id="3.40.50.1820">
    <property type="entry name" value="alpha/beta hydrolase"/>
    <property type="match status" value="1"/>
</dbReference>
<comment type="similarity">
    <text evidence="1">Belongs to the peptidase S9C family.</text>
</comment>
<dbReference type="Pfam" id="PF00326">
    <property type="entry name" value="Peptidase_S9"/>
    <property type="match status" value="1"/>
</dbReference>
<dbReference type="OrthoDB" id="43744at2759"/>
<gene>
    <name evidence="6" type="ORF">A9K55_003763</name>
</gene>
<keyword evidence="3" id="KW-0720">Serine protease</keyword>
<evidence type="ECO:0000256" key="2">
    <source>
        <dbReference type="ARBA" id="ARBA00022801"/>
    </source>
</evidence>